<dbReference type="EMBL" id="JAIWYP010000011">
    <property type="protein sequence ID" value="KAH3733492.1"/>
    <property type="molecule type" value="Genomic_DNA"/>
</dbReference>
<keyword evidence="3" id="KW-1185">Reference proteome</keyword>
<evidence type="ECO:0000256" key="1">
    <source>
        <dbReference type="SAM" id="MobiDB-lite"/>
    </source>
</evidence>
<name>A0A9D4HUH7_DREPO</name>
<protein>
    <submittedName>
        <fullName evidence="2">Uncharacterized protein</fullName>
    </submittedName>
</protein>
<reference evidence="2" key="1">
    <citation type="journal article" date="2019" name="bioRxiv">
        <title>The Genome of the Zebra Mussel, Dreissena polymorpha: A Resource for Invasive Species Research.</title>
        <authorList>
            <person name="McCartney M.A."/>
            <person name="Auch B."/>
            <person name="Kono T."/>
            <person name="Mallez S."/>
            <person name="Zhang Y."/>
            <person name="Obille A."/>
            <person name="Becker A."/>
            <person name="Abrahante J.E."/>
            <person name="Garbe J."/>
            <person name="Badalamenti J.P."/>
            <person name="Herman A."/>
            <person name="Mangelson H."/>
            <person name="Liachko I."/>
            <person name="Sullivan S."/>
            <person name="Sone E.D."/>
            <person name="Koren S."/>
            <person name="Silverstein K.A.T."/>
            <person name="Beckman K.B."/>
            <person name="Gohl D.M."/>
        </authorList>
    </citation>
    <scope>NUCLEOTIDE SEQUENCE</scope>
    <source>
        <strain evidence="2">Duluth1</strain>
        <tissue evidence="2">Whole animal</tissue>
    </source>
</reference>
<feature type="region of interest" description="Disordered" evidence="1">
    <location>
        <begin position="39"/>
        <end position="61"/>
    </location>
</feature>
<sequence>MEPLHHACSKYDYEAKLLERVIQNEMALKDTFHKKLQQMRKSRTLGNSTRREFEIEGRHKRTGKKKIEIDEKVGSVIISMLTNVTALTGDLKSTQQKELATMNLKLKDAISELETKKD</sequence>
<dbReference type="AlphaFoldDB" id="A0A9D4HUH7"/>
<dbReference type="Proteomes" id="UP000828390">
    <property type="component" value="Unassembled WGS sequence"/>
</dbReference>
<gene>
    <name evidence="2" type="ORF">DPMN_039920</name>
</gene>
<evidence type="ECO:0000313" key="3">
    <source>
        <dbReference type="Proteomes" id="UP000828390"/>
    </source>
</evidence>
<proteinExistence type="predicted"/>
<comment type="caution">
    <text evidence="2">The sequence shown here is derived from an EMBL/GenBank/DDBJ whole genome shotgun (WGS) entry which is preliminary data.</text>
</comment>
<reference evidence="2" key="2">
    <citation type="submission" date="2020-11" db="EMBL/GenBank/DDBJ databases">
        <authorList>
            <person name="McCartney M.A."/>
            <person name="Auch B."/>
            <person name="Kono T."/>
            <person name="Mallez S."/>
            <person name="Becker A."/>
            <person name="Gohl D.M."/>
            <person name="Silverstein K.A.T."/>
            <person name="Koren S."/>
            <person name="Bechman K.B."/>
            <person name="Herman A."/>
            <person name="Abrahante J.E."/>
            <person name="Garbe J."/>
        </authorList>
    </citation>
    <scope>NUCLEOTIDE SEQUENCE</scope>
    <source>
        <strain evidence="2">Duluth1</strain>
        <tissue evidence="2">Whole animal</tissue>
    </source>
</reference>
<evidence type="ECO:0000313" key="2">
    <source>
        <dbReference type="EMBL" id="KAH3733492.1"/>
    </source>
</evidence>
<organism evidence="2 3">
    <name type="scientific">Dreissena polymorpha</name>
    <name type="common">Zebra mussel</name>
    <name type="synonym">Mytilus polymorpha</name>
    <dbReference type="NCBI Taxonomy" id="45954"/>
    <lineage>
        <taxon>Eukaryota</taxon>
        <taxon>Metazoa</taxon>
        <taxon>Spiralia</taxon>
        <taxon>Lophotrochozoa</taxon>
        <taxon>Mollusca</taxon>
        <taxon>Bivalvia</taxon>
        <taxon>Autobranchia</taxon>
        <taxon>Heteroconchia</taxon>
        <taxon>Euheterodonta</taxon>
        <taxon>Imparidentia</taxon>
        <taxon>Neoheterodontei</taxon>
        <taxon>Myida</taxon>
        <taxon>Dreissenoidea</taxon>
        <taxon>Dreissenidae</taxon>
        <taxon>Dreissena</taxon>
    </lineage>
</organism>
<accession>A0A9D4HUH7</accession>